<feature type="domain" description="DDE Tnp4" evidence="4">
    <location>
        <begin position="94"/>
        <end position="161"/>
    </location>
</feature>
<evidence type="ECO:0000259" key="4">
    <source>
        <dbReference type="Pfam" id="PF13359"/>
    </source>
</evidence>
<protein>
    <recommendedName>
        <fullName evidence="7">HAT C-terminal dimerisation domain-containing protein</fullName>
    </recommendedName>
</protein>
<dbReference type="PANTHER" id="PTHR46289">
    <property type="entry name" value="52 KDA REPRESSOR OF THE INHIBITOR OF THE PROTEIN KINASE-LIKE PROTEIN-RELATED"/>
    <property type="match status" value="1"/>
</dbReference>
<comment type="cofactor">
    <cofactor evidence="1">
        <name>a divalent metal cation</name>
        <dbReference type="ChEBI" id="CHEBI:60240"/>
    </cofactor>
</comment>
<keyword evidence="2" id="KW-0479">Metal-binding</keyword>
<organism evidence="5 6">
    <name type="scientific">Synaphobranchus kaupii</name>
    <name type="common">Kaup's arrowtooth eel</name>
    <dbReference type="NCBI Taxonomy" id="118154"/>
    <lineage>
        <taxon>Eukaryota</taxon>
        <taxon>Metazoa</taxon>
        <taxon>Chordata</taxon>
        <taxon>Craniata</taxon>
        <taxon>Vertebrata</taxon>
        <taxon>Euteleostomi</taxon>
        <taxon>Actinopterygii</taxon>
        <taxon>Neopterygii</taxon>
        <taxon>Teleostei</taxon>
        <taxon>Anguilliformes</taxon>
        <taxon>Synaphobranchidae</taxon>
        <taxon>Synaphobranchus</taxon>
    </lineage>
</organism>
<evidence type="ECO:0000259" key="3">
    <source>
        <dbReference type="Pfam" id="PF05699"/>
    </source>
</evidence>
<comment type="caution">
    <text evidence="5">The sequence shown here is derived from an EMBL/GenBank/DDBJ whole genome shotgun (WGS) entry which is preliminary data.</text>
</comment>
<dbReference type="SUPFAM" id="SSF53098">
    <property type="entry name" value="Ribonuclease H-like"/>
    <property type="match status" value="1"/>
</dbReference>
<proteinExistence type="predicted"/>
<dbReference type="Proteomes" id="UP001152622">
    <property type="component" value="Chromosome 11"/>
</dbReference>
<evidence type="ECO:0000313" key="5">
    <source>
        <dbReference type="EMBL" id="KAJ8346713.1"/>
    </source>
</evidence>
<evidence type="ECO:0008006" key="7">
    <source>
        <dbReference type="Google" id="ProtNLM"/>
    </source>
</evidence>
<dbReference type="OrthoDB" id="6617140at2759"/>
<dbReference type="EMBL" id="JAINUF010000011">
    <property type="protein sequence ID" value="KAJ8346713.1"/>
    <property type="molecule type" value="Genomic_DNA"/>
</dbReference>
<dbReference type="InterPro" id="IPR012337">
    <property type="entry name" value="RNaseH-like_sf"/>
</dbReference>
<evidence type="ECO:0000256" key="1">
    <source>
        <dbReference type="ARBA" id="ARBA00001968"/>
    </source>
</evidence>
<dbReference type="Pfam" id="PF05699">
    <property type="entry name" value="Dimer_Tnp_hAT"/>
    <property type="match status" value="1"/>
</dbReference>
<reference evidence="5" key="1">
    <citation type="journal article" date="2023" name="Science">
        <title>Genome structures resolve the early diversification of teleost fishes.</title>
        <authorList>
            <person name="Parey E."/>
            <person name="Louis A."/>
            <person name="Montfort J."/>
            <person name="Bouchez O."/>
            <person name="Roques C."/>
            <person name="Iampietro C."/>
            <person name="Lluch J."/>
            <person name="Castinel A."/>
            <person name="Donnadieu C."/>
            <person name="Desvignes T."/>
            <person name="Floi Bucao C."/>
            <person name="Jouanno E."/>
            <person name="Wen M."/>
            <person name="Mejri S."/>
            <person name="Dirks R."/>
            <person name="Jansen H."/>
            <person name="Henkel C."/>
            <person name="Chen W.J."/>
            <person name="Zahm M."/>
            <person name="Cabau C."/>
            <person name="Klopp C."/>
            <person name="Thompson A.W."/>
            <person name="Robinson-Rechavi M."/>
            <person name="Braasch I."/>
            <person name="Lecointre G."/>
            <person name="Bobe J."/>
            <person name="Postlethwait J.H."/>
            <person name="Berthelot C."/>
            <person name="Roest Crollius H."/>
            <person name="Guiguen Y."/>
        </authorList>
    </citation>
    <scope>NUCLEOTIDE SEQUENCE</scope>
    <source>
        <strain evidence="5">WJC10195</strain>
    </source>
</reference>
<name>A0A9Q1EX25_SYNKA</name>
<sequence>MRHLDDERHFQYFRMSASKFDNLLHRIAPLITHDRRHCSPVDASQRLAVTLRYLATRISQQALAASYKLGRMTLINGELPLPAPAVLPGSQTMSPYVFLGDEAFPLRMNLMRPYPGSNLSMDKKIYNYRQARARRVVENGFGIMASRFRIFSRPIDCSPKKVVEKLNDQHYVTLFEKANAAVVKSTQQIQPIEVPNARHFSGEAVDYYRVEYFKVLDTVDTQFAERFDQESFKELQKLENMLLTGQVHDVVDQYPELKRGVLAVELPLFKSKYEFSCSKEAAEVLRELPVEVRGLFEQVEALVRLLLVVPASSCEAERSFSTLRRLKTWLRATMSQERLNSVVVCHVHRDKVDELDRPNLCQQFIAGSETRKYTFGSFG</sequence>
<dbReference type="GO" id="GO:0046872">
    <property type="term" value="F:metal ion binding"/>
    <property type="evidence" value="ECO:0007669"/>
    <property type="project" value="UniProtKB-KW"/>
</dbReference>
<dbReference type="PANTHER" id="PTHR46289:SF17">
    <property type="entry name" value="HAT C-TERMINAL DIMERISATION DOMAIN-CONTAINING PROTEIN"/>
    <property type="match status" value="1"/>
</dbReference>
<evidence type="ECO:0000313" key="6">
    <source>
        <dbReference type="Proteomes" id="UP001152622"/>
    </source>
</evidence>
<dbReference type="Pfam" id="PF13359">
    <property type="entry name" value="DDE_Tnp_4"/>
    <property type="match status" value="1"/>
</dbReference>
<dbReference type="InterPro" id="IPR052958">
    <property type="entry name" value="IFN-induced_PKR_regulator"/>
</dbReference>
<gene>
    <name evidence="5" type="ORF">SKAU_G00281140</name>
</gene>
<accession>A0A9Q1EX25</accession>
<keyword evidence="6" id="KW-1185">Reference proteome</keyword>
<evidence type="ECO:0000256" key="2">
    <source>
        <dbReference type="ARBA" id="ARBA00022723"/>
    </source>
</evidence>
<dbReference type="InterPro" id="IPR027806">
    <property type="entry name" value="HARBI1_dom"/>
</dbReference>
<feature type="domain" description="HAT C-terminal dimerisation" evidence="3">
    <location>
        <begin position="294"/>
        <end position="340"/>
    </location>
</feature>
<dbReference type="GO" id="GO:0046983">
    <property type="term" value="F:protein dimerization activity"/>
    <property type="evidence" value="ECO:0007669"/>
    <property type="project" value="InterPro"/>
</dbReference>
<dbReference type="InterPro" id="IPR008906">
    <property type="entry name" value="HATC_C_dom"/>
</dbReference>
<dbReference type="AlphaFoldDB" id="A0A9Q1EX25"/>